<dbReference type="AlphaFoldDB" id="A0A255ZVD7"/>
<accession>A0A255ZVD7</accession>
<sequence length="281" mass="32721">METLSTKVLTAFKGNFAAMVERLYHEEPSLQGYQGTLESSIRMHFAQMSARNHLWKRDTFRRLLLHMYAKKCFAVLKNPEYIRVLANISAFGNTMVREPETWRKDSLTPQGQLASLIRHCFAQYDVPEFLEYVFAGDNKIHMLWYVQLGRGESVQQLSGFPVQFTKRMAHEFRATPFEFTVEQAIRRAQALGFGANVLRAEVLAWSSLQRNFENEAFKAEVIQFIARVPENLTIDVVEPVLEYVFQMQRQNPAYSMRGRTWAALARLSAEWHRDMARKREA</sequence>
<dbReference type="RefSeq" id="WP_094412172.1">
    <property type="nucleotide sequence ID" value="NZ_NOXV01000149.1"/>
</dbReference>
<reference evidence="1 2" key="1">
    <citation type="submission" date="2017-07" db="EMBL/GenBank/DDBJ databases">
        <title>Flavobacterium cyanobacteriorum sp. nov., isolated from cyanobacterial aggregates in a eutrophic lake.</title>
        <authorList>
            <person name="Cai H."/>
        </authorList>
    </citation>
    <scope>NUCLEOTIDE SEQUENCE [LARGE SCALE GENOMIC DNA]</scope>
    <source>
        <strain evidence="1 2">TH021</strain>
    </source>
</reference>
<organism evidence="1 2">
    <name type="scientific">Flavobacterium cyanobacteriorum</name>
    <dbReference type="NCBI Taxonomy" id="2022802"/>
    <lineage>
        <taxon>Bacteria</taxon>
        <taxon>Pseudomonadati</taxon>
        <taxon>Bacteroidota</taxon>
        <taxon>Flavobacteriia</taxon>
        <taxon>Flavobacteriales</taxon>
        <taxon>Flavobacteriaceae</taxon>
        <taxon>Flavobacterium</taxon>
    </lineage>
</organism>
<proteinExistence type="predicted"/>
<evidence type="ECO:0000313" key="1">
    <source>
        <dbReference type="EMBL" id="OYQ44874.1"/>
    </source>
</evidence>
<dbReference type="OrthoDB" id="8866982at2"/>
<protein>
    <submittedName>
        <fullName evidence="1">Uncharacterized protein</fullName>
    </submittedName>
</protein>
<keyword evidence="2" id="KW-1185">Reference proteome</keyword>
<name>A0A255ZVD7_9FLAO</name>
<evidence type="ECO:0000313" key="2">
    <source>
        <dbReference type="Proteomes" id="UP000216605"/>
    </source>
</evidence>
<dbReference type="Proteomes" id="UP000216605">
    <property type="component" value="Unassembled WGS sequence"/>
</dbReference>
<gene>
    <name evidence="1" type="ORF">CHU92_02235</name>
</gene>
<dbReference type="EMBL" id="NOXV01000149">
    <property type="protein sequence ID" value="OYQ44874.1"/>
    <property type="molecule type" value="Genomic_DNA"/>
</dbReference>
<comment type="caution">
    <text evidence="1">The sequence shown here is derived from an EMBL/GenBank/DDBJ whole genome shotgun (WGS) entry which is preliminary data.</text>
</comment>